<gene>
    <name evidence="3" type="ORF">ACG00X_12460</name>
</gene>
<sequence length="273" mass="28451">MTSPSGGRHGGWVGRHPLLAFGVLAYALSWAYWLTLLALGWRVEQGSAATHLPGLAGPALAAGVVTAWVEGPASLRALAARALRLPRPRLRSLALALSPLAAGALVFAGAAAVGGGLPQGEAFLAYPGLPSGWPALAIIGVALLLNGYGEELGWRGFLLRRLVATQRPLRAALIVAAVWAGWHAPLFWLHAGMAAMWGPLMLGWAGGLLAGSLLLGWLFLATDSVLVVALWHTAFNFMVATPPGHGVIAVVLNGLVVVAAVRVLRAWQSAQRH</sequence>
<comment type="caution">
    <text evidence="3">The sequence shown here is derived from an EMBL/GenBank/DDBJ whole genome shotgun (WGS) entry which is preliminary data.</text>
</comment>
<dbReference type="InterPro" id="IPR003675">
    <property type="entry name" value="Rce1/LyrA-like_dom"/>
</dbReference>
<protein>
    <submittedName>
        <fullName evidence="3">CPBP family intramembrane glutamic endopeptidase</fullName>
        <ecNumber evidence="3">3.4.-.-</ecNumber>
    </submittedName>
</protein>
<feature type="transmembrane region" description="Helical" evidence="1">
    <location>
        <begin position="247"/>
        <end position="264"/>
    </location>
</feature>
<feature type="transmembrane region" description="Helical" evidence="1">
    <location>
        <begin position="169"/>
        <end position="189"/>
    </location>
</feature>
<keyword evidence="1" id="KW-0472">Membrane</keyword>
<evidence type="ECO:0000313" key="4">
    <source>
        <dbReference type="Proteomes" id="UP001606305"/>
    </source>
</evidence>
<keyword evidence="3" id="KW-0378">Hydrolase</keyword>
<keyword evidence="4" id="KW-1185">Reference proteome</keyword>
<dbReference type="EC" id="3.4.-.-" evidence="3"/>
<feature type="transmembrane region" description="Helical" evidence="1">
    <location>
        <begin position="225"/>
        <end position="241"/>
    </location>
</feature>
<dbReference type="PANTHER" id="PTHR35797">
    <property type="entry name" value="PROTEASE-RELATED"/>
    <property type="match status" value="1"/>
</dbReference>
<feature type="transmembrane region" description="Helical" evidence="1">
    <location>
        <begin position="131"/>
        <end position="148"/>
    </location>
</feature>
<evidence type="ECO:0000256" key="1">
    <source>
        <dbReference type="SAM" id="Phobius"/>
    </source>
</evidence>
<keyword evidence="1" id="KW-1133">Transmembrane helix</keyword>
<dbReference type="RefSeq" id="WP_394488504.1">
    <property type="nucleotide sequence ID" value="NZ_JBIGIA010000008.1"/>
</dbReference>
<keyword evidence="1" id="KW-0812">Transmembrane</keyword>
<dbReference type="GO" id="GO:0016787">
    <property type="term" value="F:hydrolase activity"/>
    <property type="evidence" value="ECO:0007669"/>
    <property type="project" value="UniProtKB-KW"/>
</dbReference>
<evidence type="ECO:0000259" key="2">
    <source>
        <dbReference type="Pfam" id="PF02517"/>
    </source>
</evidence>
<accession>A0ABW7G6R8</accession>
<reference evidence="3 4" key="1">
    <citation type="submission" date="2024-09" db="EMBL/GenBank/DDBJ databases">
        <title>Novel species of the genus Pelomonas and Roseateles isolated from streams.</title>
        <authorList>
            <person name="Lu H."/>
        </authorList>
    </citation>
    <scope>NUCLEOTIDE SEQUENCE [LARGE SCALE GENOMIC DNA]</scope>
    <source>
        <strain evidence="3 4">BYS96W</strain>
    </source>
</reference>
<feature type="transmembrane region" description="Helical" evidence="1">
    <location>
        <begin position="90"/>
        <end position="111"/>
    </location>
</feature>
<evidence type="ECO:0000313" key="3">
    <source>
        <dbReference type="EMBL" id="MFG6457645.1"/>
    </source>
</evidence>
<proteinExistence type="predicted"/>
<dbReference type="Pfam" id="PF02517">
    <property type="entry name" value="Rce1-like"/>
    <property type="match status" value="1"/>
</dbReference>
<dbReference type="InterPro" id="IPR042150">
    <property type="entry name" value="MmRce1-like"/>
</dbReference>
<feature type="transmembrane region" description="Helical" evidence="1">
    <location>
        <begin position="201"/>
        <end position="220"/>
    </location>
</feature>
<organism evidence="3 4">
    <name type="scientific">Pelomonas nitida</name>
    <dbReference type="NCBI Taxonomy" id="3299027"/>
    <lineage>
        <taxon>Bacteria</taxon>
        <taxon>Pseudomonadati</taxon>
        <taxon>Pseudomonadota</taxon>
        <taxon>Betaproteobacteria</taxon>
        <taxon>Burkholderiales</taxon>
        <taxon>Sphaerotilaceae</taxon>
        <taxon>Roseateles</taxon>
    </lineage>
</organism>
<dbReference type="EMBL" id="JBIGIA010000008">
    <property type="protein sequence ID" value="MFG6457645.1"/>
    <property type="molecule type" value="Genomic_DNA"/>
</dbReference>
<feature type="transmembrane region" description="Helical" evidence="1">
    <location>
        <begin position="51"/>
        <end position="69"/>
    </location>
</feature>
<dbReference type="Proteomes" id="UP001606305">
    <property type="component" value="Unassembled WGS sequence"/>
</dbReference>
<feature type="transmembrane region" description="Helical" evidence="1">
    <location>
        <begin position="18"/>
        <end position="39"/>
    </location>
</feature>
<feature type="domain" description="CAAX prenyl protease 2/Lysostaphin resistance protein A-like" evidence="2">
    <location>
        <begin position="135"/>
        <end position="238"/>
    </location>
</feature>
<dbReference type="PANTHER" id="PTHR35797:SF1">
    <property type="entry name" value="PROTEASE"/>
    <property type="match status" value="1"/>
</dbReference>
<name>A0ABW7G6R8_9BURK</name>